<keyword evidence="2" id="KW-1185">Reference proteome</keyword>
<gene>
    <name evidence="1" type="ORF">LR394_30615</name>
</gene>
<reference evidence="1" key="1">
    <citation type="submission" date="2021-11" db="EMBL/GenBank/DDBJ databases">
        <title>Streptomyces corallinus and Kineosporia corallina sp. nov., two new coral-derived marine actinobacteria.</title>
        <authorList>
            <person name="Buangrab K."/>
            <person name="Sutthacheep M."/>
            <person name="Yeemin T."/>
            <person name="Harunari E."/>
            <person name="Igarashi Y."/>
            <person name="Sripreechasak P."/>
            <person name="Kanchanasin P."/>
            <person name="Tanasupawat S."/>
            <person name="Phongsopitanun W."/>
        </authorList>
    </citation>
    <scope>NUCLEOTIDE SEQUENCE</scope>
    <source>
        <strain evidence="1">JCM 31032</strain>
    </source>
</reference>
<accession>A0A9X1SWZ9</accession>
<protein>
    <submittedName>
        <fullName evidence="1">Uncharacterized protein</fullName>
    </submittedName>
</protein>
<comment type="caution">
    <text evidence="1">The sequence shown here is derived from an EMBL/GenBank/DDBJ whole genome shotgun (WGS) entry which is preliminary data.</text>
</comment>
<dbReference type="RefSeq" id="WP_231448068.1">
    <property type="nucleotide sequence ID" value="NZ_JAJOMB010000021.1"/>
</dbReference>
<sequence>MDEDMQHAFANPIRIYEVDEGLRMFIGPDRSARLLEVGVVEGDIAPVIVHAMPARPKFLR</sequence>
<evidence type="ECO:0000313" key="2">
    <source>
        <dbReference type="Proteomes" id="UP001138997"/>
    </source>
</evidence>
<proteinExistence type="predicted"/>
<dbReference type="EMBL" id="JAJOMB010000021">
    <property type="protein sequence ID" value="MCD5315264.1"/>
    <property type="molecule type" value="Genomic_DNA"/>
</dbReference>
<organism evidence="1 2">
    <name type="scientific">Kineosporia babensis</name>
    <dbReference type="NCBI Taxonomy" id="499548"/>
    <lineage>
        <taxon>Bacteria</taxon>
        <taxon>Bacillati</taxon>
        <taxon>Actinomycetota</taxon>
        <taxon>Actinomycetes</taxon>
        <taxon>Kineosporiales</taxon>
        <taxon>Kineosporiaceae</taxon>
        <taxon>Kineosporia</taxon>
    </lineage>
</organism>
<dbReference type="AlphaFoldDB" id="A0A9X1SWZ9"/>
<evidence type="ECO:0000313" key="1">
    <source>
        <dbReference type="EMBL" id="MCD5315264.1"/>
    </source>
</evidence>
<dbReference type="Proteomes" id="UP001138997">
    <property type="component" value="Unassembled WGS sequence"/>
</dbReference>
<name>A0A9X1SWZ9_9ACTN</name>